<evidence type="ECO:0000256" key="2">
    <source>
        <dbReference type="ARBA" id="ARBA00004123"/>
    </source>
</evidence>
<evidence type="ECO:0000256" key="11">
    <source>
        <dbReference type="ARBA" id="ARBA00023235"/>
    </source>
</evidence>
<organism evidence="15 16">
    <name type="scientific">Taenia crassiceps</name>
    <dbReference type="NCBI Taxonomy" id="6207"/>
    <lineage>
        <taxon>Eukaryota</taxon>
        <taxon>Metazoa</taxon>
        <taxon>Spiralia</taxon>
        <taxon>Lophotrochozoa</taxon>
        <taxon>Platyhelminthes</taxon>
        <taxon>Cestoda</taxon>
        <taxon>Eucestoda</taxon>
        <taxon>Cyclophyllidea</taxon>
        <taxon>Taeniidae</taxon>
        <taxon>Taenia</taxon>
    </lineage>
</organism>
<dbReference type="InterPro" id="IPR014013">
    <property type="entry name" value="Helic_SF1/SF2_ATP-bd_DinG/Rad3"/>
</dbReference>
<dbReference type="Pfam" id="PF06733">
    <property type="entry name" value="DEAD_2"/>
    <property type="match status" value="1"/>
</dbReference>
<keyword evidence="7 15" id="KW-0347">Helicase</keyword>
<dbReference type="SMART" id="SM00491">
    <property type="entry name" value="HELICc2"/>
    <property type="match status" value="1"/>
</dbReference>
<keyword evidence="4" id="KW-0479">Metal-binding</keyword>
<evidence type="ECO:0000256" key="9">
    <source>
        <dbReference type="ARBA" id="ARBA00023004"/>
    </source>
</evidence>
<feature type="domain" description="Helicase ATP-binding" evidence="14">
    <location>
        <begin position="48"/>
        <end position="446"/>
    </location>
</feature>
<sequence length="1137" mass="126242">MDNFENDPEGDQLIATLEFDDETGLSLPPQTGLISSSEAPSFETPSRTEFPGFPYPTLYPQQNNLMRFLYASLASSKCSIIESPTGTGKSITLLTSSLHWLLDHNKAVNDHLAKLREYLQKESNRSVDDTDWVAAHSRRRALRIQVDKEIEPLEATQKALVEAAELIKRADGVKASLKSLNTFRPSADITRENSLLSEALNEWGESDDASFLPTADTDFSQNKADSMIDPTKVTCRVTQVIYCSRTHSQLAQVVEEFKKLKSLSDQITMVTLASRQHLCVNKAVYGLKDQALIKEACVDLAAKGPGCKFRCRNEVGVLSDYLVGARISAITAASRIRGTLDKINIEEIPVRACPYYANKRGLSLAQLVLAPYQSVVVPGLREALGLSLRNNVLIFDEAHNLLEAVAAAFSATVSYSDLLATERLVFSFLDYYRSRLSALSALRLRQLTLVVRFFANLLEGKTVRSSCLRAHCEQGLGTDDCRSTSEIVYTLGDFLFAAGLDHINLSYIVDYLRSNRCVHKIVGFGKWLSGKRKDDRGEKEEGKSEGAKLVGTELSFSKCLKQMKRLPNRFGSFQLPPSKISKTKEDQRKAVTTTSTLGTATETPEDLQSAGSGLFAVLGLLEAMVNSDRAGDDDGRLIITLRETTDSASVANAFASGCIRFVILNPGRYLHDAVKEARCVILVGGTMKPFDEFINQVFRPAGKVGTDVTLFSCGHVINAKRQLAIYTPSVSFNNITWDFTFKNRHNPRLIDECGEFVIEICKMVPGGVVVFFQSFDYLSLVWNRWKATGLLVRLQSAKAVFREPRTATPLVKVMQAYTAAATEVNKRGACIVCVIGGKLSEGINFNDDLARGIIIVGLPYPNVYSAFMREKLSFLERRFGGGESSRRFCEAVCMRAVNQAIGRAIRHAQDYAVVFLVDQRFVTNQRLRLLLPSWVQDALLSDTATSSLPQHELFHRQLREFFRHFPNLPSPIDVGLPSLFAVEHCCWPRRPGRDLIPFRNPAPPAFPTSFSRTHKYTRLMANCQTFRRGDPKPPALPPPPHVSMRTLKAGLNTSATRGRSRLHVLDFSTYFSITLLDPLPSTMDTPQSDDCNEIKPICKSEQRGDARVCHYMHTLTCSPFPSAWTPGAGKEGGGEIR</sequence>
<keyword evidence="10" id="KW-0411">Iron-sulfur</keyword>
<comment type="cofactor">
    <cofactor evidence="1">
        <name>[4Fe-4S] cluster</name>
        <dbReference type="ChEBI" id="CHEBI:49883"/>
    </cofactor>
</comment>
<evidence type="ECO:0000256" key="8">
    <source>
        <dbReference type="ARBA" id="ARBA00022840"/>
    </source>
</evidence>
<dbReference type="InterPro" id="IPR045028">
    <property type="entry name" value="DinG/Rad3-like"/>
</dbReference>
<dbReference type="SMART" id="SM00488">
    <property type="entry name" value="DEXDc2"/>
    <property type="match status" value="1"/>
</dbReference>
<dbReference type="Gene3D" id="3.40.50.300">
    <property type="entry name" value="P-loop containing nucleotide triphosphate hydrolases"/>
    <property type="match status" value="3"/>
</dbReference>
<keyword evidence="8" id="KW-0067">ATP-binding</keyword>
<accession>A0ABR4QPL9</accession>
<dbReference type="SUPFAM" id="SSF52540">
    <property type="entry name" value="P-loop containing nucleoside triphosphate hydrolases"/>
    <property type="match status" value="1"/>
</dbReference>
<dbReference type="InterPro" id="IPR013020">
    <property type="entry name" value="Rad3/Chl1-like"/>
</dbReference>
<evidence type="ECO:0000256" key="5">
    <source>
        <dbReference type="ARBA" id="ARBA00022741"/>
    </source>
</evidence>
<evidence type="ECO:0000256" key="13">
    <source>
        <dbReference type="SAM" id="MobiDB-lite"/>
    </source>
</evidence>
<dbReference type="InterPro" id="IPR010614">
    <property type="entry name" value="RAD3-like_helicase_DEAD"/>
</dbReference>
<feature type="region of interest" description="Disordered" evidence="13">
    <location>
        <begin position="577"/>
        <end position="605"/>
    </location>
</feature>
<dbReference type="InterPro" id="IPR027417">
    <property type="entry name" value="P-loop_NTPase"/>
</dbReference>
<dbReference type="EMBL" id="JAKROA010000001">
    <property type="protein sequence ID" value="KAL5111664.1"/>
    <property type="molecule type" value="Genomic_DNA"/>
</dbReference>
<dbReference type="InterPro" id="IPR006554">
    <property type="entry name" value="Helicase-like_DEXD_c2"/>
</dbReference>
<evidence type="ECO:0000256" key="3">
    <source>
        <dbReference type="ARBA" id="ARBA00008435"/>
    </source>
</evidence>
<evidence type="ECO:0000256" key="6">
    <source>
        <dbReference type="ARBA" id="ARBA00022801"/>
    </source>
</evidence>
<dbReference type="InterPro" id="IPR006555">
    <property type="entry name" value="ATP-dep_Helicase_C"/>
</dbReference>
<keyword evidence="5" id="KW-0547">Nucleotide-binding</keyword>
<keyword evidence="16" id="KW-1185">Reference proteome</keyword>
<dbReference type="PROSITE" id="PS51193">
    <property type="entry name" value="HELICASE_ATP_BIND_2"/>
    <property type="match status" value="1"/>
</dbReference>
<evidence type="ECO:0000313" key="16">
    <source>
        <dbReference type="Proteomes" id="UP001651158"/>
    </source>
</evidence>
<evidence type="ECO:0000256" key="7">
    <source>
        <dbReference type="ARBA" id="ARBA00022806"/>
    </source>
</evidence>
<evidence type="ECO:0000256" key="12">
    <source>
        <dbReference type="ARBA" id="ARBA00023242"/>
    </source>
</evidence>
<comment type="similarity">
    <text evidence="3">Belongs to the DEAD box helicase family. DEAH subfamily. DDX11/CHL1 sub-subfamily.</text>
</comment>
<feature type="region of interest" description="Disordered" evidence="13">
    <location>
        <begin position="28"/>
        <end position="47"/>
    </location>
</feature>
<dbReference type="PANTHER" id="PTHR11472:SF41">
    <property type="entry name" value="ATP-DEPENDENT DNA HELICASE DDX11-RELATED"/>
    <property type="match status" value="1"/>
</dbReference>
<dbReference type="GO" id="GO:0004386">
    <property type="term" value="F:helicase activity"/>
    <property type="evidence" value="ECO:0007669"/>
    <property type="project" value="UniProtKB-KW"/>
</dbReference>
<dbReference type="Pfam" id="PF13307">
    <property type="entry name" value="Helicase_C_2"/>
    <property type="match status" value="1"/>
</dbReference>
<feature type="compositionally biased region" description="Low complexity" evidence="13">
    <location>
        <begin position="592"/>
        <end position="602"/>
    </location>
</feature>
<dbReference type="Proteomes" id="UP001651158">
    <property type="component" value="Unassembled WGS sequence"/>
</dbReference>
<keyword evidence="11" id="KW-0413">Isomerase</keyword>
<keyword evidence="9" id="KW-0408">Iron</keyword>
<dbReference type="NCBIfam" id="TIGR00604">
    <property type="entry name" value="rad3"/>
    <property type="match status" value="1"/>
</dbReference>
<proteinExistence type="inferred from homology"/>
<keyword evidence="12" id="KW-0539">Nucleus</keyword>
<dbReference type="PANTHER" id="PTHR11472">
    <property type="entry name" value="DNA REPAIR DEAD HELICASE RAD3/XP-D SUBFAMILY MEMBER"/>
    <property type="match status" value="1"/>
</dbReference>
<evidence type="ECO:0000256" key="10">
    <source>
        <dbReference type="ARBA" id="ARBA00023014"/>
    </source>
</evidence>
<keyword evidence="6" id="KW-0378">Hydrolase</keyword>
<reference evidence="15 16" key="1">
    <citation type="journal article" date="2022" name="Front. Cell. Infect. Microbiol.">
        <title>The Genomes of Two Strains of Taenia crassiceps the Animal Model for the Study of Human Cysticercosis.</title>
        <authorList>
            <person name="Bobes R.J."/>
            <person name="Estrada K."/>
            <person name="Rios-Valencia D.G."/>
            <person name="Calderon-Gallegos A."/>
            <person name="de la Torre P."/>
            <person name="Carrero J.C."/>
            <person name="Sanchez-Flores A."/>
            <person name="Laclette J.P."/>
        </authorList>
    </citation>
    <scope>NUCLEOTIDE SEQUENCE [LARGE SCALE GENOMIC DNA]</scope>
    <source>
        <strain evidence="15">WFUcys</strain>
    </source>
</reference>
<gene>
    <name evidence="15" type="ORF">TcWFU_002895</name>
</gene>
<protein>
    <submittedName>
        <fullName evidence="15">ATP-dependent DNA helicase DDX11</fullName>
    </submittedName>
</protein>
<evidence type="ECO:0000256" key="1">
    <source>
        <dbReference type="ARBA" id="ARBA00001966"/>
    </source>
</evidence>
<evidence type="ECO:0000259" key="14">
    <source>
        <dbReference type="PROSITE" id="PS51193"/>
    </source>
</evidence>
<name>A0ABR4QPL9_9CEST</name>
<comment type="subcellular location">
    <subcellularLocation>
        <location evidence="2">Nucleus</location>
    </subcellularLocation>
</comment>
<evidence type="ECO:0000256" key="4">
    <source>
        <dbReference type="ARBA" id="ARBA00022723"/>
    </source>
</evidence>
<comment type="caution">
    <text evidence="15">The sequence shown here is derived from an EMBL/GenBank/DDBJ whole genome shotgun (WGS) entry which is preliminary data.</text>
</comment>
<evidence type="ECO:0000313" key="15">
    <source>
        <dbReference type="EMBL" id="KAL5111664.1"/>
    </source>
</evidence>